<dbReference type="KEGG" id="sgbi:P3F81_01605"/>
<dbReference type="PANTHER" id="PTHR30606">
    <property type="entry name" value="LIPID A BIOSYNTHESIS LAUROYL ACYLTRANSFERASE"/>
    <property type="match status" value="1"/>
</dbReference>
<dbReference type="EMBL" id="CP120678">
    <property type="protein sequence ID" value="WIW71048.1"/>
    <property type="molecule type" value="Genomic_DNA"/>
</dbReference>
<dbReference type="PANTHER" id="PTHR30606:SF10">
    <property type="entry name" value="PHOSPHATIDYLINOSITOL MANNOSIDE ACYLTRANSFERASE"/>
    <property type="match status" value="1"/>
</dbReference>
<name>A0A9Y2AJ96_9FIRM</name>
<evidence type="ECO:0000313" key="8">
    <source>
        <dbReference type="Proteomes" id="UP001243623"/>
    </source>
</evidence>
<reference evidence="7" key="1">
    <citation type="submission" date="2023-03" db="EMBL/GenBank/DDBJ databases">
        <title>Selenobaculum gbiensis gen. nov. sp. nov., a new bacterium isolated from the gut microbiota of IBD patient.</title>
        <authorList>
            <person name="Yeo S."/>
            <person name="Park H."/>
            <person name="Huh C.S."/>
        </authorList>
    </citation>
    <scope>NUCLEOTIDE SEQUENCE</scope>
    <source>
        <strain evidence="7">ICN-92133</strain>
    </source>
</reference>
<dbReference type="CDD" id="cd07984">
    <property type="entry name" value="LPLAT_LABLAT-like"/>
    <property type="match status" value="1"/>
</dbReference>
<dbReference type="GO" id="GO:0009247">
    <property type="term" value="P:glycolipid biosynthetic process"/>
    <property type="evidence" value="ECO:0007669"/>
    <property type="project" value="UniProtKB-ARBA"/>
</dbReference>
<sequence>MQYWFFKALSRFLCLLPYGLVLSTGRILGKLYYYIAAKQRNRATRQMMRSLNISKVEADSLARKMFDNIGKNFVEILRTPKLTKDNYQDFITINHLERFEDALAKGHGVVLLTAHIGNWEWLGAALAYAGLPLSSVIKRQPNDQHTRLLNEYREMVGMEIFSRGTTELVGAAKALKKGRVLAFLADQDAGPGGAFIDFLGIPASTPLGPAVFAKRFKSPIVPVFMLRDKDGKHIAQVHEPFYFNDTGNEEQDLYNITVKMTNLIESVIRENPSQWMWFQKRWNTPLNEEKQAGKHHAKKGAGKHE</sequence>
<keyword evidence="2" id="KW-1003">Cell membrane</keyword>
<keyword evidence="8" id="KW-1185">Reference proteome</keyword>
<dbReference type="GO" id="GO:0005886">
    <property type="term" value="C:plasma membrane"/>
    <property type="evidence" value="ECO:0007669"/>
    <property type="project" value="UniProtKB-SubCell"/>
</dbReference>
<keyword evidence="5" id="KW-0472">Membrane</keyword>
<dbReference type="GO" id="GO:0016746">
    <property type="term" value="F:acyltransferase activity"/>
    <property type="evidence" value="ECO:0007669"/>
    <property type="project" value="UniProtKB-KW"/>
</dbReference>
<dbReference type="InterPro" id="IPR004960">
    <property type="entry name" value="LipA_acyltrans"/>
</dbReference>
<evidence type="ECO:0000256" key="3">
    <source>
        <dbReference type="ARBA" id="ARBA00022519"/>
    </source>
</evidence>
<evidence type="ECO:0000256" key="5">
    <source>
        <dbReference type="ARBA" id="ARBA00023136"/>
    </source>
</evidence>
<dbReference type="PIRSF" id="PIRSF026649">
    <property type="entry name" value="MsbB"/>
    <property type="match status" value="1"/>
</dbReference>
<protein>
    <submittedName>
        <fullName evidence="7">Lysophospholipid acyltransferase family protein</fullName>
    </submittedName>
</protein>
<comment type="subcellular location">
    <subcellularLocation>
        <location evidence="1">Cell inner membrane</location>
    </subcellularLocation>
</comment>
<keyword evidence="4" id="KW-0808">Transferase</keyword>
<evidence type="ECO:0000256" key="4">
    <source>
        <dbReference type="ARBA" id="ARBA00022679"/>
    </source>
</evidence>
<dbReference type="Pfam" id="PF03279">
    <property type="entry name" value="Lip_A_acyltrans"/>
    <property type="match status" value="1"/>
</dbReference>
<dbReference type="Proteomes" id="UP001243623">
    <property type="component" value="Chromosome"/>
</dbReference>
<evidence type="ECO:0000256" key="6">
    <source>
        <dbReference type="ARBA" id="ARBA00023315"/>
    </source>
</evidence>
<evidence type="ECO:0000256" key="1">
    <source>
        <dbReference type="ARBA" id="ARBA00004533"/>
    </source>
</evidence>
<keyword evidence="6 7" id="KW-0012">Acyltransferase</keyword>
<evidence type="ECO:0000256" key="2">
    <source>
        <dbReference type="ARBA" id="ARBA00022475"/>
    </source>
</evidence>
<proteinExistence type="predicted"/>
<dbReference type="RefSeq" id="WP_147666971.1">
    <property type="nucleotide sequence ID" value="NZ_CP120678.1"/>
</dbReference>
<keyword evidence="3" id="KW-0997">Cell inner membrane</keyword>
<organism evidence="7 8">
    <name type="scientific">Selenobaculum gibii</name>
    <dbReference type="NCBI Taxonomy" id="3054208"/>
    <lineage>
        <taxon>Bacteria</taxon>
        <taxon>Bacillati</taxon>
        <taxon>Bacillota</taxon>
        <taxon>Negativicutes</taxon>
        <taxon>Selenomonadales</taxon>
        <taxon>Selenomonadaceae</taxon>
        <taxon>Selenobaculum</taxon>
    </lineage>
</organism>
<gene>
    <name evidence="7" type="ORF">P3F81_01605</name>
</gene>
<evidence type="ECO:0000313" key="7">
    <source>
        <dbReference type="EMBL" id="WIW71048.1"/>
    </source>
</evidence>
<dbReference type="AlphaFoldDB" id="A0A9Y2AJ96"/>
<accession>A0A9Y2AJ96</accession>